<protein>
    <submittedName>
        <fullName evidence="1">Uncharacterized protein</fullName>
    </submittedName>
</protein>
<accession>A0A916TT95</accession>
<dbReference type="Proteomes" id="UP000608154">
    <property type="component" value="Unassembled WGS sequence"/>
</dbReference>
<dbReference type="EMBL" id="BMHK01000016">
    <property type="protein sequence ID" value="GGC05482.1"/>
    <property type="molecule type" value="Genomic_DNA"/>
</dbReference>
<dbReference type="RefSeq" id="WP_188771886.1">
    <property type="nucleotide sequence ID" value="NZ_BMHK01000016.1"/>
</dbReference>
<organism evidence="1 2">
    <name type="scientific">Novosphingobium endophyticum</name>
    <dbReference type="NCBI Taxonomy" id="1955250"/>
    <lineage>
        <taxon>Bacteria</taxon>
        <taxon>Pseudomonadati</taxon>
        <taxon>Pseudomonadota</taxon>
        <taxon>Alphaproteobacteria</taxon>
        <taxon>Sphingomonadales</taxon>
        <taxon>Sphingomonadaceae</taxon>
        <taxon>Novosphingobium</taxon>
    </lineage>
</organism>
<dbReference type="AlphaFoldDB" id="A0A916TT95"/>
<sequence length="88" mass="9436">MSPGKFAVLAALPALIGCKSAHDFPPRADVQAVTEAKPMPPASILTDPGASDEYNAQLENWGERVRSAGVRLCRHFQGEGMQIDCPED</sequence>
<reference evidence="1" key="1">
    <citation type="journal article" date="2014" name="Int. J. Syst. Evol. Microbiol.">
        <title>Complete genome sequence of Corynebacterium casei LMG S-19264T (=DSM 44701T), isolated from a smear-ripened cheese.</title>
        <authorList>
            <consortium name="US DOE Joint Genome Institute (JGI-PGF)"/>
            <person name="Walter F."/>
            <person name="Albersmeier A."/>
            <person name="Kalinowski J."/>
            <person name="Ruckert C."/>
        </authorList>
    </citation>
    <scope>NUCLEOTIDE SEQUENCE</scope>
    <source>
        <strain evidence="1">CGMCC 1.15095</strain>
    </source>
</reference>
<evidence type="ECO:0000313" key="1">
    <source>
        <dbReference type="EMBL" id="GGC05482.1"/>
    </source>
</evidence>
<gene>
    <name evidence="1" type="ORF">GCM10011494_25080</name>
</gene>
<reference evidence="1" key="2">
    <citation type="submission" date="2020-09" db="EMBL/GenBank/DDBJ databases">
        <authorList>
            <person name="Sun Q."/>
            <person name="Zhou Y."/>
        </authorList>
    </citation>
    <scope>NUCLEOTIDE SEQUENCE</scope>
    <source>
        <strain evidence="1">CGMCC 1.15095</strain>
    </source>
</reference>
<dbReference type="PROSITE" id="PS51257">
    <property type="entry name" value="PROKAR_LIPOPROTEIN"/>
    <property type="match status" value="1"/>
</dbReference>
<proteinExistence type="predicted"/>
<name>A0A916TT95_9SPHN</name>
<evidence type="ECO:0000313" key="2">
    <source>
        <dbReference type="Proteomes" id="UP000608154"/>
    </source>
</evidence>
<keyword evidence="2" id="KW-1185">Reference proteome</keyword>
<comment type="caution">
    <text evidence="1">The sequence shown here is derived from an EMBL/GenBank/DDBJ whole genome shotgun (WGS) entry which is preliminary data.</text>
</comment>